<name>A0A6C1DQC1_SACPS</name>
<protein>
    <submittedName>
        <fullName evidence="16">Asparagine-rich protein (ARP protein)</fullName>
    </submittedName>
</protein>
<evidence type="ECO:0000313" key="17">
    <source>
        <dbReference type="Proteomes" id="UP000501346"/>
    </source>
</evidence>
<gene>
    <name evidence="16" type="primary">NRP1_1</name>
    <name evidence="16" type="ORF">GRS66_000580</name>
</gene>
<dbReference type="PROSITE" id="PS50102">
    <property type="entry name" value="RRM"/>
    <property type="match status" value="1"/>
</dbReference>
<dbReference type="SUPFAM" id="SSF90209">
    <property type="entry name" value="Ran binding protein zinc finger-like"/>
    <property type="match status" value="2"/>
</dbReference>
<keyword evidence="9 11" id="KW-0694">RNA-binding</keyword>
<keyword evidence="3" id="KW-0158">Chromosome</keyword>
<dbReference type="GO" id="GO:0008270">
    <property type="term" value="F:zinc ion binding"/>
    <property type="evidence" value="ECO:0007669"/>
    <property type="project" value="UniProtKB-KW"/>
</dbReference>
<evidence type="ECO:0000256" key="9">
    <source>
        <dbReference type="ARBA" id="ARBA00022884"/>
    </source>
</evidence>
<keyword evidence="4" id="KW-0597">Phosphoprotein</keyword>
<keyword evidence="10" id="KW-0539">Nucleus</keyword>
<dbReference type="PANTHER" id="PTHR23111">
    <property type="entry name" value="ZINC FINGER PROTEIN"/>
    <property type="match status" value="1"/>
</dbReference>
<dbReference type="GO" id="GO:0005634">
    <property type="term" value="C:nucleus"/>
    <property type="evidence" value="ECO:0007669"/>
    <property type="project" value="UniProtKB-SubCell"/>
</dbReference>
<dbReference type="OrthoDB" id="448399at2759"/>
<dbReference type="InterPro" id="IPR035979">
    <property type="entry name" value="RBD_domain_sf"/>
</dbReference>
<feature type="compositionally biased region" description="Basic and acidic residues" evidence="13">
    <location>
        <begin position="648"/>
        <end position="657"/>
    </location>
</feature>
<proteinExistence type="predicted"/>
<feature type="compositionally biased region" description="Polar residues" evidence="13">
    <location>
        <begin position="618"/>
        <end position="645"/>
    </location>
</feature>
<dbReference type="Pfam" id="PF00641">
    <property type="entry name" value="Zn_ribbon_RanBP"/>
    <property type="match status" value="2"/>
</dbReference>
<evidence type="ECO:0000259" key="15">
    <source>
        <dbReference type="PROSITE" id="PS50199"/>
    </source>
</evidence>
<evidence type="ECO:0000256" key="6">
    <source>
        <dbReference type="ARBA" id="ARBA00022737"/>
    </source>
</evidence>
<dbReference type="InterPro" id="IPR001876">
    <property type="entry name" value="Znf_RanBP2"/>
</dbReference>
<dbReference type="GO" id="GO:0005737">
    <property type="term" value="C:cytoplasm"/>
    <property type="evidence" value="ECO:0007669"/>
    <property type="project" value="UniProtKB-ARBA"/>
</dbReference>
<dbReference type="AlphaFoldDB" id="A0A6C1DQC1"/>
<keyword evidence="8" id="KW-0862">Zinc</keyword>
<dbReference type="PANTHER" id="PTHR23111:SF40">
    <property type="entry name" value="RNA-BINDING PROTEIN INVOLVED IN HETEROCHROMATIN ASSEMBLY-RELATED"/>
    <property type="match status" value="1"/>
</dbReference>
<dbReference type="Gene3D" id="3.30.70.330">
    <property type="match status" value="1"/>
</dbReference>
<dbReference type="PROSITE" id="PS01358">
    <property type="entry name" value="ZF_RANBP2_1"/>
    <property type="match status" value="2"/>
</dbReference>
<keyword evidence="17" id="KW-1185">Reference proteome</keyword>
<evidence type="ECO:0000256" key="3">
    <source>
        <dbReference type="ARBA" id="ARBA00022454"/>
    </source>
</evidence>
<dbReference type="SUPFAM" id="SSF54928">
    <property type="entry name" value="RNA-binding domain, RBD"/>
    <property type="match status" value="1"/>
</dbReference>
<dbReference type="Gene3D" id="4.10.1060.10">
    <property type="entry name" value="Zinc finger, RanBP2-type"/>
    <property type="match status" value="2"/>
</dbReference>
<dbReference type="GO" id="GO:0003729">
    <property type="term" value="F:mRNA binding"/>
    <property type="evidence" value="ECO:0007669"/>
    <property type="project" value="TreeGrafter"/>
</dbReference>
<dbReference type="SMART" id="SM00547">
    <property type="entry name" value="ZnF_RBZ"/>
    <property type="match status" value="2"/>
</dbReference>
<comment type="subcellular location">
    <subcellularLocation>
        <location evidence="2">Chromosome</location>
    </subcellularLocation>
    <subcellularLocation>
        <location evidence="1">Nucleus</location>
    </subcellularLocation>
</comment>
<evidence type="ECO:0000256" key="11">
    <source>
        <dbReference type="PROSITE-ProRule" id="PRU00176"/>
    </source>
</evidence>
<reference evidence="16 17" key="1">
    <citation type="journal article" date="2019" name="BMC Genomics">
        <title>Chromosome level assembly and comparative genome analysis confirm lager-brewing yeasts originated from a single hybridization.</title>
        <authorList>
            <person name="Salazar A.N."/>
            <person name="Gorter de Vries A.R."/>
            <person name="van den Broek M."/>
            <person name="Brouwers N."/>
            <person name="de la Torre Cortes P."/>
            <person name="Kuijpers N.G.A."/>
            <person name="Daran J.G."/>
            <person name="Abeel T."/>
        </authorList>
    </citation>
    <scope>NUCLEOTIDE SEQUENCE [LARGE SCALE GENOMIC DNA]</scope>
    <source>
        <strain evidence="16 17">CBS 1483</strain>
    </source>
</reference>
<evidence type="ECO:0000313" key="16">
    <source>
        <dbReference type="EMBL" id="QID78374.1"/>
    </source>
</evidence>
<dbReference type="FunFam" id="4.10.1060.10:FF:000021">
    <property type="entry name" value="MUTL protein homolog 3"/>
    <property type="match status" value="1"/>
</dbReference>
<dbReference type="InterPro" id="IPR000504">
    <property type="entry name" value="RRM_dom"/>
</dbReference>
<keyword evidence="7 12" id="KW-0863">Zinc-finger</keyword>
<organism evidence="16 17">
    <name type="scientific">Saccharomyces pastorianus</name>
    <name type="common">Lager yeast</name>
    <name type="synonym">Saccharomyces cerevisiae x Saccharomyces eubayanus</name>
    <dbReference type="NCBI Taxonomy" id="27292"/>
    <lineage>
        <taxon>Eukaryota</taxon>
        <taxon>Fungi</taxon>
        <taxon>Dikarya</taxon>
        <taxon>Ascomycota</taxon>
        <taxon>Saccharomycotina</taxon>
        <taxon>Saccharomycetes</taxon>
        <taxon>Saccharomycetales</taxon>
        <taxon>Saccharomycetaceae</taxon>
        <taxon>Saccharomyces</taxon>
    </lineage>
</organism>
<evidence type="ECO:0000256" key="10">
    <source>
        <dbReference type="ARBA" id="ARBA00023242"/>
    </source>
</evidence>
<evidence type="ECO:0000256" key="12">
    <source>
        <dbReference type="PROSITE-ProRule" id="PRU00322"/>
    </source>
</evidence>
<evidence type="ECO:0000259" key="14">
    <source>
        <dbReference type="PROSITE" id="PS50102"/>
    </source>
</evidence>
<keyword evidence="6" id="KW-0677">Repeat</keyword>
<dbReference type="CDD" id="cd12452">
    <property type="entry name" value="RRM_ARP_like"/>
    <property type="match status" value="1"/>
</dbReference>
<evidence type="ECO:0000256" key="8">
    <source>
        <dbReference type="ARBA" id="ARBA00022833"/>
    </source>
</evidence>
<dbReference type="InterPro" id="IPR036443">
    <property type="entry name" value="Znf_RanBP2_sf"/>
</dbReference>
<evidence type="ECO:0000256" key="2">
    <source>
        <dbReference type="ARBA" id="ARBA00004286"/>
    </source>
</evidence>
<evidence type="ECO:0000256" key="5">
    <source>
        <dbReference type="ARBA" id="ARBA00022723"/>
    </source>
</evidence>
<feature type="domain" description="RRM" evidence="14">
    <location>
        <begin position="226"/>
        <end position="322"/>
    </location>
</feature>
<accession>A0A6C1DQC1</accession>
<feature type="region of interest" description="Disordered" evidence="13">
    <location>
        <begin position="389"/>
        <end position="415"/>
    </location>
</feature>
<evidence type="ECO:0000256" key="13">
    <source>
        <dbReference type="SAM" id="MobiDB-lite"/>
    </source>
</evidence>
<dbReference type="EMBL" id="CP048985">
    <property type="protein sequence ID" value="QID78374.1"/>
    <property type="molecule type" value="Genomic_DNA"/>
</dbReference>
<evidence type="ECO:0000256" key="7">
    <source>
        <dbReference type="ARBA" id="ARBA00022771"/>
    </source>
</evidence>
<evidence type="ECO:0000256" key="1">
    <source>
        <dbReference type="ARBA" id="ARBA00004123"/>
    </source>
</evidence>
<dbReference type="PROSITE" id="PS50199">
    <property type="entry name" value="ZF_RANBP2_2"/>
    <property type="match status" value="2"/>
</dbReference>
<dbReference type="Proteomes" id="UP000501346">
    <property type="component" value="Chromosome ScIV"/>
</dbReference>
<feature type="domain" description="RanBP2-type" evidence="15">
    <location>
        <begin position="577"/>
        <end position="606"/>
    </location>
</feature>
<feature type="compositionally biased region" description="Low complexity" evidence="13">
    <location>
        <begin position="392"/>
        <end position="415"/>
    </location>
</feature>
<dbReference type="InterPro" id="IPR012677">
    <property type="entry name" value="Nucleotide-bd_a/b_plait_sf"/>
</dbReference>
<dbReference type="InterPro" id="IPR034351">
    <property type="entry name" value="Nrp1_RRM"/>
</dbReference>
<evidence type="ECO:0000256" key="4">
    <source>
        <dbReference type="ARBA" id="ARBA00022553"/>
    </source>
</evidence>
<feature type="region of interest" description="Disordered" evidence="13">
    <location>
        <begin position="618"/>
        <end position="657"/>
    </location>
</feature>
<sequence length="715" mass="78730">MHYVVLELQVAHLPDTPKDQCRIANIAFQIVNAETLVCHYGANSLPSIEVNGTTKSLESAMVQLDKDIHDVIGNDDFVLVSLYSTWHIRVTLPRQARDDGFILTSYLQHPKVFDLWKEFDRWCVNHPEILGQKKAISNNNCNTKSISINAAKNTKDLDEIVRILEVSIPTEEAGSVPEIYSLLKRTTDILIQLHKKCTSPEDMESVLTKPYDSHTDIRAFLQEKSKILYMNNLPPDTTQSELESWFTQYGVRPVGFWTVKNIVEDTSNVNNNWSLNNSPYVEDQDSISGFVVFQTHEEATEVLALNGRSILSNLANTKQPRVVEHVLELQPSSTGVLDKAQEILSPFPQSKNKPRPGDWNCPSCGFSNFQRRTACFRCSFPAPSNSQIHTANSNNNVNSSRNNLNNRVNSGSSSNISNTAANHPYGAPEFNMIANNTPAALTYNRAHFPAITPLSRQNSLNMAPSNSGSPIIIADHFSGNNNIAPNYRYNNNINNNNNNINNMTNNRYNINNNINGNGNGNGNSSNNNNNHNNNHHNGSINSNSNTNNNNNNNNGNNSNNCNSNIGMGGCGSNIPFRAGDWKCSTCTYHNFAKNVVCLRCGGPKSISGDASETNHYIDSSTFGPASRTPSNNNISVNTNGGSNAGRTDGNDNKGRDISLMEFMSPPLSMATKSMKEGDGNGSSFNEFKSDKANVNFSNVGDNSAFGNGFNSSVRW</sequence>
<feature type="region of interest" description="Disordered" evidence="13">
    <location>
        <begin position="511"/>
        <end position="556"/>
    </location>
</feature>
<feature type="domain" description="RanBP2-type" evidence="15">
    <location>
        <begin position="355"/>
        <end position="384"/>
    </location>
</feature>
<dbReference type="FunFam" id="4.10.1060.10:FF:000024">
    <property type="entry name" value="RNA-binding protein"/>
    <property type="match status" value="1"/>
</dbReference>
<keyword evidence="5" id="KW-0479">Metal-binding</keyword>
<dbReference type="GO" id="GO:0005694">
    <property type="term" value="C:chromosome"/>
    <property type="evidence" value="ECO:0007669"/>
    <property type="project" value="UniProtKB-SubCell"/>
</dbReference>